<dbReference type="Gene3D" id="1.20.5.4130">
    <property type="match status" value="1"/>
</dbReference>
<dbReference type="GO" id="GO:0043531">
    <property type="term" value="F:ADP binding"/>
    <property type="evidence" value="ECO:0007669"/>
    <property type="project" value="InterPro"/>
</dbReference>
<dbReference type="Proteomes" id="UP000008810">
    <property type="component" value="Chromosome 4"/>
</dbReference>
<dbReference type="Gene3D" id="3.40.50.300">
    <property type="entry name" value="P-loop containing nucleotide triphosphate hydrolases"/>
    <property type="match status" value="1"/>
</dbReference>
<evidence type="ECO:0000256" key="5">
    <source>
        <dbReference type="ARBA" id="ARBA00022821"/>
    </source>
</evidence>
<dbReference type="InterPro" id="IPR002182">
    <property type="entry name" value="NB-ARC"/>
</dbReference>
<keyword evidence="2" id="KW-0433">Leucine-rich repeat</keyword>
<dbReference type="GO" id="GO:0005524">
    <property type="term" value="F:ATP binding"/>
    <property type="evidence" value="ECO:0007669"/>
    <property type="project" value="UniProtKB-KW"/>
</dbReference>
<dbReference type="EnsemblPlants" id="KQJ87592">
    <property type="protein sequence ID" value="KQJ87592"/>
    <property type="gene ID" value="BRADI_4g12131v3"/>
</dbReference>
<accession>A0A0Q3IMU4</accession>
<dbReference type="InParanoid" id="A0A0Q3IMU4"/>
<feature type="domain" description="Disease resistance N-terminal" evidence="9">
    <location>
        <begin position="9"/>
        <end position="93"/>
    </location>
</feature>
<feature type="domain" description="Disease resistance R13L4/SHOC-2-like LRR" evidence="11">
    <location>
        <begin position="466"/>
        <end position="716"/>
    </location>
</feature>
<feature type="domain" description="NB-ARC" evidence="8">
    <location>
        <begin position="173"/>
        <end position="318"/>
    </location>
</feature>
<dbReference type="GO" id="GO:0098542">
    <property type="term" value="P:defense response to other organism"/>
    <property type="evidence" value="ECO:0000318"/>
    <property type="project" value="GO_Central"/>
</dbReference>
<dbReference type="InterPro" id="IPR027417">
    <property type="entry name" value="P-loop_NTPase"/>
</dbReference>
<dbReference type="PANTHER" id="PTHR36766">
    <property type="entry name" value="PLANT BROAD-SPECTRUM MILDEW RESISTANCE PROTEIN RPW8"/>
    <property type="match status" value="1"/>
</dbReference>
<evidence type="ECO:0000259" key="10">
    <source>
        <dbReference type="Pfam" id="PF23559"/>
    </source>
</evidence>
<dbReference type="Gene3D" id="3.80.10.10">
    <property type="entry name" value="Ribonuclease Inhibitor"/>
    <property type="match status" value="1"/>
</dbReference>
<evidence type="ECO:0000259" key="8">
    <source>
        <dbReference type="Pfam" id="PF00931"/>
    </source>
</evidence>
<dbReference type="SUPFAM" id="SSF52058">
    <property type="entry name" value="L domain-like"/>
    <property type="match status" value="1"/>
</dbReference>
<keyword evidence="5" id="KW-0611">Plant defense</keyword>
<reference evidence="12" key="2">
    <citation type="submission" date="2017-06" db="EMBL/GenBank/DDBJ databases">
        <title>WGS assembly of Brachypodium distachyon.</title>
        <authorList>
            <consortium name="The International Brachypodium Initiative"/>
            <person name="Lucas S."/>
            <person name="Harmon-Smith M."/>
            <person name="Lail K."/>
            <person name="Tice H."/>
            <person name="Grimwood J."/>
            <person name="Bruce D."/>
            <person name="Barry K."/>
            <person name="Shu S."/>
            <person name="Lindquist E."/>
            <person name="Wang M."/>
            <person name="Pitluck S."/>
            <person name="Vogel J.P."/>
            <person name="Garvin D.F."/>
            <person name="Mockler T.C."/>
            <person name="Schmutz J."/>
            <person name="Rokhsar D."/>
            <person name="Bevan M.W."/>
        </authorList>
    </citation>
    <scope>NUCLEOTIDE SEQUENCE</scope>
    <source>
        <strain evidence="12">Bd21</strain>
    </source>
</reference>
<name>A0A0Q3IMU4_BRADI</name>
<dbReference type="PRINTS" id="PR00364">
    <property type="entry name" value="DISEASERSIST"/>
</dbReference>
<sequence length="865" mass="98406">MAPILDGLVSSSLGKLTQLLKEEILMTLYVRRDIRKLKQNLECFKAVRQDAEARAMRLVTDELIKVWWKHINDVMFDVDDVIDLSIVNSHERHRLLPCCFMYTCFANRFDDYRVATRIKNINVELHDIRQTAEMFTPWIVRSPQPETTTRDTSQTSSIVERWIFGAVVGRDVDTMVDKIAQGFHNKEPNVLGIEGMGGIGKTTLGKKICNDRRVRGSFQIHIWLWISENCNKTRLLKQAIRMAGGTYDKEESNTEVLPILKDTIEGKSVFLVLDNMSQPDATDVWINLLQSPFDGASNACILVTTRSEEVLQRMHTTYTHYCFLWCSLLPPNFGIHRDAVSYSWVAEGFVRKEVGRSIHLTAEGCYYELIRRNLLQPKPEFQDKGVSTMHDVLRSLGQYLIKVHSLYMNVEDDLSTFIDVERYGALANVRRLGIGTDVKDLLAEENKSLRTLLVFYNQNFGGTSIQNVPESVGDLVLLKLLDLSHTEIKKLPESTGNLICLQYLCLRGCHQLHSLPASLMTLCNISCLELEDTALDHVPRGIDNFQQLYNLRRVLESETGFRLNELQRLTNIHRLWIAKLEKNSHSLKELGLCCTMNTETHDRTRYEHEVVELIQQVFDMLIPTPSLQYIFVVGFPGTTFPEWLGSKPEATMSRLQHMHLNECISCLELSPVGQMPQLKVLQIKGADAIETIGIGLLGKGVGSPAVFFPELIMLRIIGIGMCKLEHWSLDTGNPSLPDPNLERLLLLDCPKLKTLPPSFLINLKRIHIEGAHKLQEVVDLPAVLWLKLKDNACLEKISNLRNLQDLFVQNYPELVQAENLCSLRRVYMVDCQHAQEFKACVVQGDEQGALVHVVTDGHNIPDESL</sequence>
<dbReference type="CDD" id="cd14798">
    <property type="entry name" value="RX-CC_like"/>
    <property type="match status" value="1"/>
</dbReference>
<dbReference type="PANTHER" id="PTHR36766:SF33">
    <property type="entry name" value="NB-ARC DOMAIN-CONTAINING PROTEIN"/>
    <property type="match status" value="1"/>
</dbReference>
<evidence type="ECO:0000256" key="3">
    <source>
        <dbReference type="ARBA" id="ARBA00022737"/>
    </source>
</evidence>
<dbReference type="Pfam" id="PF18052">
    <property type="entry name" value="Rx_N"/>
    <property type="match status" value="1"/>
</dbReference>
<dbReference type="InterPro" id="IPR041118">
    <property type="entry name" value="Rx_N"/>
</dbReference>
<feature type="domain" description="Disease resistance protein winged helix" evidence="10">
    <location>
        <begin position="330"/>
        <end position="396"/>
    </location>
</feature>
<dbReference type="InterPro" id="IPR058922">
    <property type="entry name" value="WHD_DRP"/>
</dbReference>
<evidence type="ECO:0000259" key="11">
    <source>
        <dbReference type="Pfam" id="PF23598"/>
    </source>
</evidence>
<protein>
    <recommendedName>
        <fullName evidence="15">NB-ARC domain-containing protein</fullName>
    </recommendedName>
</protein>
<dbReference type="Gramene" id="KQJ87592">
    <property type="protein sequence ID" value="KQJ87592"/>
    <property type="gene ID" value="BRADI_4g12131v3"/>
</dbReference>
<gene>
    <name evidence="12" type="ORF">BRADI_4g12131v3</name>
</gene>
<evidence type="ECO:0000256" key="4">
    <source>
        <dbReference type="ARBA" id="ARBA00022741"/>
    </source>
</evidence>
<dbReference type="Pfam" id="PF23559">
    <property type="entry name" value="WHD_DRP"/>
    <property type="match status" value="1"/>
</dbReference>
<proteinExistence type="inferred from homology"/>
<keyword evidence="14" id="KW-1185">Reference proteome</keyword>
<dbReference type="InterPro" id="IPR055414">
    <property type="entry name" value="LRR_R13L4/SHOC2-like"/>
</dbReference>
<dbReference type="EMBL" id="CM000883">
    <property type="protein sequence ID" value="KQJ87592.1"/>
    <property type="molecule type" value="Genomic_DNA"/>
</dbReference>
<dbReference type="InterPro" id="IPR038005">
    <property type="entry name" value="RX-like_CC"/>
</dbReference>
<evidence type="ECO:0000256" key="1">
    <source>
        <dbReference type="ARBA" id="ARBA00008894"/>
    </source>
</evidence>
<keyword evidence="6" id="KW-0067">ATP-binding</keyword>
<evidence type="ECO:0000313" key="14">
    <source>
        <dbReference type="Proteomes" id="UP000008810"/>
    </source>
</evidence>
<dbReference type="InterPro" id="IPR032675">
    <property type="entry name" value="LRR_dom_sf"/>
</dbReference>
<dbReference type="Pfam" id="PF00931">
    <property type="entry name" value="NB-ARC"/>
    <property type="match status" value="1"/>
</dbReference>
<evidence type="ECO:0000259" key="9">
    <source>
        <dbReference type="Pfam" id="PF18052"/>
    </source>
</evidence>
<evidence type="ECO:0008006" key="15">
    <source>
        <dbReference type="Google" id="ProtNLM"/>
    </source>
</evidence>
<dbReference type="Pfam" id="PF23598">
    <property type="entry name" value="LRR_14"/>
    <property type="match status" value="1"/>
</dbReference>
<keyword evidence="4" id="KW-0547">Nucleotide-binding</keyword>
<dbReference type="SUPFAM" id="SSF52540">
    <property type="entry name" value="P-loop containing nucleoside triphosphate hydrolases"/>
    <property type="match status" value="1"/>
</dbReference>
<evidence type="ECO:0000313" key="12">
    <source>
        <dbReference type="EMBL" id="KQJ87592.1"/>
    </source>
</evidence>
<evidence type="ECO:0000256" key="2">
    <source>
        <dbReference type="ARBA" id="ARBA00022614"/>
    </source>
</evidence>
<dbReference type="AlphaFoldDB" id="A0A0Q3IMU4"/>
<comment type="similarity">
    <text evidence="1">Belongs to the disease resistance NB-LRR family.</text>
</comment>
<reference evidence="12 13" key="1">
    <citation type="journal article" date="2010" name="Nature">
        <title>Genome sequencing and analysis of the model grass Brachypodium distachyon.</title>
        <authorList>
            <consortium name="International Brachypodium Initiative"/>
        </authorList>
    </citation>
    <scope>NUCLEOTIDE SEQUENCE [LARGE SCALE GENOMIC DNA]</scope>
    <source>
        <strain evidence="12 13">Bd21</strain>
    </source>
</reference>
<evidence type="ECO:0000256" key="6">
    <source>
        <dbReference type="ARBA" id="ARBA00022840"/>
    </source>
</evidence>
<keyword evidence="7" id="KW-0175">Coiled coil</keyword>
<keyword evidence="3" id="KW-0677">Repeat</keyword>
<evidence type="ECO:0000256" key="7">
    <source>
        <dbReference type="ARBA" id="ARBA00023054"/>
    </source>
</evidence>
<evidence type="ECO:0000313" key="13">
    <source>
        <dbReference type="EnsemblPlants" id="KQJ87592"/>
    </source>
</evidence>
<organism evidence="12">
    <name type="scientific">Brachypodium distachyon</name>
    <name type="common">Purple false brome</name>
    <name type="synonym">Trachynia distachya</name>
    <dbReference type="NCBI Taxonomy" id="15368"/>
    <lineage>
        <taxon>Eukaryota</taxon>
        <taxon>Viridiplantae</taxon>
        <taxon>Streptophyta</taxon>
        <taxon>Embryophyta</taxon>
        <taxon>Tracheophyta</taxon>
        <taxon>Spermatophyta</taxon>
        <taxon>Magnoliopsida</taxon>
        <taxon>Liliopsida</taxon>
        <taxon>Poales</taxon>
        <taxon>Poaceae</taxon>
        <taxon>BOP clade</taxon>
        <taxon>Pooideae</taxon>
        <taxon>Stipodae</taxon>
        <taxon>Brachypodieae</taxon>
        <taxon>Brachypodium</taxon>
    </lineage>
</organism>
<reference evidence="13" key="3">
    <citation type="submission" date="2018-08" db="UniProtKB">
        <authorList>
            <consortium name="EnsemblPlants"/>
        </authorList>
    </citation>
    <scope>IDENTIFICATION</scope>
    <source>
        <strain evidence="13">cv. Bd21</strain>
    </source>
</reference>